<protein>
    <submittedName>
        <fullName evidence="1">Uncharacterized protein</fullName>
    </submittedName>
</protein>
<gene>
    <name evidence="1" type="ORF">ECC02_006317</name>
</gene>
<dbReference type="AlphaFoldDB" id="A0A7J6Y3C2"/>
<evidence type="ECO:0000313" key="1">
    <source>
        <dbReference type="EMBL" id="KAF5220598.1"/>
    </source>
</evidence>
<name>A0A7J6Y3C2_TRYCR</name>
<dbReference type="EMBL" id="JABDHM010000048">
    <property type="protein sequence ID" value="KAF5220598.1"/>
    <property type="molecule type" value="Genomic_DNA"/>
</dbReference>
<comment type="caution">
    <text evidence="1">The sequence shown here is derived from an EMBL/GenBank/DDBJ whole genome shotgun (WGS) entry which is preliminary data.</text>
</comment>
<dbReference type="VEuPathDB" id="TriTrypDB:ECC02_006317"/>
<dbReference type="Proteomes" id="UP000583944">
    <property type="component" value="Unassembled WGS sequence"/>
</dbReference>
<proteinExistence type="predicted"/>
<sequence>MSPVAQLTEMDVCRTASPTPLFIPSVHCSHTPHAPHGSGATTIWISLSQSECKVGGNPCFPCLSAAAVLLCSLLCAMPCALGAADCCAMPNRVNEKRRFDCWRPANSPLHLRTTNTNTFRTRLMAGGCNAATCSASALVCCARHRDRPVMQPFGNRSGASRHVSFCRDSATRHGGCAGLCGGYEGDCFTDLIVSALLCAGSCTVMGIVYDRMPLRATVLGYCCCCLLFLF</sequence>
<organism evidence="1 2">
    <name type="scientific">Trypanosoma cruzi</name>
    <dbReference type="NCBI Taxonomy" id="5693"/>
    <lineage>
        <taxon>Eukaryota</taxon>
        <taxon>Discoba</taxon>
        <taxon>Euglenozoa</taxon>
        <taxon>Kinetoplastea</taxon>
        <taxon>Metakinetoplastina</taxon>
        <taxon>Trypanosomatida</taxon>
        <taxon>Trypanosomatidae</taxon>
        <taxon>Trypanosoma</taxon>
        <taxon>Schizotrypanum</taxon>
    </lineage>
</organism>
<accession>A0A7J6Y3C2</accession>
<reference evidence="1 2" key="1">
    <citation type="journal article" date="2019" name="Genome Biol. Evol.">
        <title>Nanopore Sequencing Significantly Improves Genome Assembly of the Protozoan Parasite Trypanosoma cruzi.</title>
        <authorList>
            <person name="Diaz-Viraque F."/>
            <person name="Pita S."/>
            <person name="Greif G."/>
            <person name="de Souza R.C.M."/>
            <person name="Iraola G."/>
            <person name="Robello C."/>
        </authorList>
    </citation>
    <scope>NUCLEOTIDE SEQUENCE [LARGE SCALE GENOMIC DNA]</scope>
    <source>
        <strain evidence="1 2">Berenice</strain>
    </source>
</reference>
<evidence type="ECO:0000313" key="2">
    <source>
        <dbReference type="Proteomes" id="UP000583944"/>
    </source>
</evidence>